<dbReference type="InterPro" id="IPR011990">
    <property type="entry name" value="TPR-like_helical_dom_sf"/>
</dbReference>
<geneLocation type="plastid" evidence="3"/>
<keyword evidence="1" id="KW-0802">TPR repeat</keyword>
<accession>A0A1C9CCD7</accession>
<feature type="repeat" description="TPR" evidence="1">
    <location>
        <begin position="118"/>
        <end position="151"/>
    </location>
</feature>
<feature type="repeat" description="TPR" evidence="1">
    <location>
        <begin position="84"/>
        <end position="117"/>
    </location>
</feature>
<dbReference type="InterPro" id="IPR019734">
    <property type="entry name" value="TPR_rpt"/>
</dbReference>
<gene>
    <name evidence="3" type="primary">ycf37</name>
    <name evidence="3" type="ORF">Aspa_133</name>
</gene>
<dbReference type="GeneID" id="29070601"/>
<dbReference type="PROSITE" id="PS50005">
    <property type="entry name" value="TPR"/>
    <property type="match status" value="2"/>
</dbReference>
<proteinExistence type="predicted"/>
<evidence type="ECO:0000256" key="2">
    <source>
        <dbReference type="SAM" id="Phobius"/>
    </source>
</evidence>
<keyword evidence="3" id="KW-0934">Plastid</keyword>
<feature type="transmembrane region" description="Helical" evidence="2">
    <location>
        <begin position="12"/>
        <end position="39"/>
    </location>
</feature>
<dbReference type="SMART" id="SM00028">
    <property type="entry name" value="TPR"/>
    <property type="match status" value="2"/>
</dbReference>
<sequence>MRTNLFSSVYLLLLFLFLFPLVIFISFQLFTVLSNYVIFNLILSMKEKQYKDVLFLIDIYIIRKQWLDCILFLESEIKKDCENIDYYNALGFCYFSLELYSYSKSYYSQALILEPSSIQVLTQLGQIYYRLQDFQQSLDMYNRVLVFDQYNKNAIKYINILNKQSG</sequence>
<dbReference type="Gene3D" id="1.25.40.10">
    <property type="entry name" value="Tetratricopeptide repeat domain"/>
    <property type="match status" value="1"/>
</dbReference>
<reference evidence="3" key="1">
    <citation type="journal article" date="2016" name="BMC Biol.">
        <title>Parallel evolution of highly conserved plastid genome architecture in red seaweeds and seed plants.</title>
        <authorList>
            <person name="Lee J."/>
            <person name="Cho C.H."/>
            <person name="Park S.I."/>
            <person name="Choi J.W."/>
            <person name="Song H.S."/>
            <person name="West J.A."/>
            <person name="Bhattacharya D."/>
            <person name="Yoon H.S."/>
        </authorList>
    </citation>
    <scope>NUCLEOTIDE SEQUENCE</scope>
</reference>
<name>A0A1C9CCD7_9FLOR</name>
<protein>
    <submittedName>
        <fullName evidence="3">Uncharacterized protein</fullName>
    </submittedName>
</protein>
<evidence type="ECO:0000313" key="3">
    <source>
        <dbReference type="EMBL" id="AOM66012.1"/>
    </source>
</evidence>
<keyword evidence="2" id="KW-1133">Transmembrane helix</keyword>
<dbReference type="RefSeq" id="YP_009294529.1">
    <property type="nucleotide sequence ID" value="NC_031148.1"/>
</dbReference>
<organism evidence="3">
    <name type="scientific">Asparagopsis taxiformis</name>
    <dbReference type="NCBI Taxonomy" id="260499"/>
    <lineage>
        <taxon>Eukaryota</taxon>
        <taxon>Rhodophyta</taxon>
        <taxon>Florideophyceae</taxon>
        <taxon>Rhodymeniophycidae</taxon>
        <taxon>Bonnemaisoniales</taxon>
        <taxon>Bonnemaisoniaceae</taxon>
        <taxon>Asparagopsis</taxon>
    </lineage>
</organism>
<dbReference type="EMBL" id="KX284717">
    <property type="protein sequence ID" value="AOM66012.1"/>
    <property type="molecule type" value="Genomic_DNA"/>
</dbReference>
<dbReference type="SUPFAM" id="SSF48452">
    <property type="entry name" value="TPR-like"/>
    <property type="match status" value="1"/>
</dbReference>
<evidence type="ECO:0000256" key="1">
    <source>
        <dbReference type="PROSITE-ProRule" id="PRU00339"/>
    </source>
</evidence>
<keyword evidence="2" id="KW-0812">Transmembrane</keyword>
<dbReference type="AlphaFoldDB" id="A0A1C9CCD7"/>
<keyword evidence="2" id="KW-0472">Membrane</keyword>